<dbReference type="EMBL" id="HG739231">
    <property type="protein sequence ID" value="CDP17156.1"/>
    <property type="molecule type" value="Genomic_DNA"/>
</dbReference>
<reference evidence="2" key="1">
    <citation type="journal article" date="2014" name="Science">
        <title>The coffee genome provides insight into the convergent evolution of caffeine biosynthesis.</title>
        <authorList>
            <person name="Denoeud F."/>
            <person name="Carretero-Paulet L."/>
            <person name="Dereeper A."/>
            <person name="Droc G."/>
            <person name="Guyot R."/>
            <person name="Pietrella M."/>
            <person name="Zheng C."/>
            <person name="Alberti A."/>
            <person name="Anthony F."/>
            <person name="Aprea G."/>
            <person name="Aury J.M."/>
            <person name="Bento P."/>
            <person name="Bernard M."/>
            <person name="Bocs S."/>
            <person name="Campa C."/>
            <person name="Cenci A."/>
            <person name="Combes M.C."/>
            <person name="Crouzillat D."/>
            <person name="Da Silva C."/>
            <person name="Daddiego L."/>
            <person name="De Bellis F."/>
            <person name="Dussert S."/>
            <person name="Garsmeur O."/>
            <person name="Gayraud T."/>
            <person name="Guignon V."/>
            <person name="Jahn K."/>
            <person name="Jamilloux V."/>
            <person name="Joet T."/>
            <person name="Labadie K."/>
            <person name="Lan T."/>
            <person name="Leclercq J."/>
            <person name="Lepelley M."/>
            <person name="Leroy T."/>
            <person name="Li L.T."/>
            <person name="Librado P."/>
            <person name="Lopez L."/>
            <person name="Munoz A."/>
            <person name="Noel B."/>
            <person name="Pallavicini A."/>
            <person name="Perrotta G."/>
            <person name="Poncet V."/>
            <person name="Pot D."/>
            <person name="Priyono X."/>
            <person name="Rigoreau M."/>
            <person name="Rouard M."/>
            <person name="Rozas J."/>
            <person name="Tranchant-Dubreuil C."/>
            <person name="VanBuren R."/>
            <person name="Zhang Q."/>
            <person name="Andrade A.C."/>
            <person name="Argout X."/>
            <person name="Bertrand B."/>
            <person name="de Kochko A."/>
            <person name="Graziosi G."/>
            <person name="Henry R.J."/>
            <person name="Jayarama X."/>
            <person name="Ming R."/>
            <person name="Nagai C."/>
            <person name="Rounsley S."/>
            <person name="Sankoff D."/>
            <person name="Giuliano G."/>
            <person name="Albert V.A."/>
            <person name="Wincker P."/>
            <person name="Lashermes P."/>
        </authorList>
    </citation>
    <scope>NUCLEOTIDE SEQUENCE [LARGE SCALE GENOMIC DNA]</scope>
    <source>
        <strain evidence="2">cv. DH200-94</strain>
    </source>
</reference>
<accession>A0A068V934</accession>
<evidence type="ECO:0000313" key="2">
    <source>
        <dbReference type="Proteomes" id="UP000295252"/>
    </source>
</evidence>
<protein>
    <submittedName>
        <fullName evidence="1">Uncharacterized protein</fullName>
    </submittedName>
</protein>
<dbReference type="InParanoid" id="A0A068V934"/>
<dbReference type="Proteomes" id="UP000295252">
    <property type="component" value="Chromosome IV"/>
</dbReference>
<proteinExistence type="predicted"/>
<evidence type="ECO:0000313" key="1">
    <source>
        <dbReference type="EMBL" id="CDP17156.1"/>
    </source>
</evidence>
<dbReference type="AlphaFoldDB" id="A0A068V934"/>
<name>A0A068V934_COFCA</name>
<sequence>MHPSTAGLGLGSSSRRWHGSSSWCHQEGELQPKCQSSISEINTSRWLNLSPMLPLMWLRVSKHLRRYHAYIFPTSYHCPFEAISIYYQIFANPSSSFIFSRGHNNKGAGHLQSL</sequence>
<keyword evidence="2" id="KW-1185">Reference proteome</keyword>
<organism evidence="1 2">
    <name type="scientific">Coffea canephora</name>
    <name type="common">Robusta coffee</name>
    <dbReference type="NCBI Taxonomy" id="49390"/>
    <lineage>
        <taxon>Eukaryota</taxon>
        <taxon>Viridiplantae</taxon>
        <taxon>Streptophyta</taxon>
        <taxon>Embryophyta</taxon>
        <taxon>Tracheophyta</taxon>
        <taxon>Spermatophyta</taxon>
        <taxon>Magnoliopsida</taxon>
        <taxon>eudicotyledons</taxon>
        <taxon>Gunneridae</taxon>
        <taxon>Pentapetalae</taxon>
        <taxon>asterids</taxon>
        <taxon>lamiids</taxon>
        <taxon>Gentianales</taxon>
        <taxon>Rubiaceae</taxon>
        <taxon>Ixoroideae</taxon>
        <taxon>Gardenieae complex</taxon>
        <taxon>Bertiereae - Coffeeae clade</taxon>
        <taxon>Coffeeae</taxon>
        <taxon>Coffea</taxon>
    </lineage>
</organism>
<gene>
    <name evidence="1" type="ORF">GSCOC_T00006319001</name>
</gene>
<dbReference type="Gramene" id="CDP17156">
    <property type="protein sequence ID" value="CDP17156"/>
    <property type="gene ID" value="GSCOC_T00006319001"/>
</dbReference>